<dbReference type="Pfam" id="PF00271">
    <property type="entry name" value="Helicase_C"/>
    <property type="match status" value="1"/>
</dbReference>
<evidence type="ECO:0000313" key="6">
    <source>
        <dbReference type="EMBL" id="MBP2258171.1"/>
    </source>
</evidence>
<dbReference type="InterPro" id="IPR027417">
    <property type="entry name" value="P-loop_NTPase"/>
</dbReference>
<accession>A0ABS4S9J1</accession>
<reference evidence="6 7" key="1">
    <citation type="submission" date="2021-03" db="EMBL/GenBank/DDBJ databases">
        <title>Genomic Encyclopedia of Type Strains, Phase IV (KMG-IV): sequencing the most valuable type-strain genomes for metagenomic binning, comparative biology and taxonomic classification.</title>
        <authorList>
            <person name="Goeker M."/>
        </authorList>
    </citation>
    <scope>NUCLEOTIDE SEQUENCE [LARGE SCALE GENOMIC DNA]</scope>
    <source>
        <strain evidence="6 7">DSM 25790</strain>
    </source>
</reference>
<dbReference type="Gene3D" id="3.40.50.300">
    <property type="entry name" value="P-loop containing nucleotide triphosphate hydrolases"/>
    <property type="match status" value="1"/>
</dbReference>
<dbReference type="PROSITE" id="PS51194">
    <property type="entry name" value="HELICASE_CTER"/>
    <property type="match status" value="1"/>
</dbReference>
<dbReference type="RefSeq" id="WP_029266073.1">
    <property type="nucleotide sequence ID" value="NZ_JAGIKX010000021.1"/>
</dbReference>
<feature type="domain" description="SWIM-type" evidence="3">
    <location>
        <begin position="52"/>
        <end position="92"/>
    </location>
</feature>
<sequence length="1056" mass="122435">MNTIRNFNIKNMFPSVIYRRGLAYYKNDLISNLVYDLNYNVWTATVHGSEDYFVEINMSEFSSGSIKAYCDCPAFDTYGSCKHIVAVLISIANRSAGNESGLDDYEYQTTNRFIQAITSTQQSPEAEEILLRKIPMHVQYYLKWSFDRNLLIELKAGEKRCFVVKDAFAFLEDVLHGREHYFTKTFTYSPESHYFLQQDLDAFELLYSILRNEQVYNGYSFYHYQTKLHDKRSIIIPPLLARELIEKLIERDLTIENGEQSFQHAEIVKDHLPFQFVVTKNRREDLMLEMSDVAQSVYFKPYQILFSEGTFYFPSKEQIPVLEQMNQLGMENHQLPITKNQANVFLSEVLPSLKKVGDVEIAEKVEAEIIQVPLHAKLYLEIQADWIVGKLEYHYGDHQIDPFSGRDESDTIIIRDTDKEQKIMQLIEYANFHYNGKDLYIEADEEELYDFIYHVLPLLERYVDLFLTSEIRNFIVEHEPNPSTSVSVESSSNLLEIGFNIDGVDDVEINQILNAVIEKKRYYRLQSGALMSLEGDEFSSMQQFLEDLEIKKGDLDKGNIHMPFYRSTQIDELIDTKKDYDPKFRKLLHQLKSPEEQVYELPENLNASLRSYQETGYQWFKSLSNYYLGGILADDMGLGKTLQSIAYMLSEPSDSPHLIIAPSSVLYNWKNECEKFAPDLSVSILKGTPVEREKMIKESTDKDVWITSYATLRQDIEQYKELTFQTMILDEAQYIKNYATKTSQAIRQIKATRRFALSGTPIENSISELWSIFQVVLPGLMPSQRSFKQMSHEKIASLTKPFILRRLKENVLKELPDKIESTSISELTNEQKELYLGYLRQLQQEAAESMKAGGFNQNRMKILAGLTRLRQICCHPSLFIENYQGKSGKLEQLMETVRNAIANGKRMLIFSQFTSMHEIIMNKLQQEDIAYFYLHGQTGSRERVQMSERFNNGEKDVFLISLKAGGTGLNLTGADTVILYDLWWNPAVEDQATGRAHRFGQKNVVQVIRLITEGTIEEKIYELQQKKRELIDQVIQPGETMLSSLSEEDVRELLNL</sequence>
<organism evidence="6 7">
    <name type="scientific">Virgibacillus alimentarius</name>
    <dbReference type="NCBI Taxonomy" id="698769"/>
    <lineage>
        <taxon>Bacteria</taxon>
        <taxon>Bacillati</taxon>
        <taxon>Bacillota</taxon>
        <taxon>Bacilli</taxon>
        <taxon>Bacillales</taxon>
        <taxon>Bacillaceae</taxon>
        <taxon>Virgibacillus</taxon>
    </lineage>
</organism>
<keyword evidence="6" id="KW-0547">Nucleotide-binding</keyword>
<dbReference type="Pfam" id="PF08455">
    <property type="entry name" value="SNF2_assoc"/>
    <property type="match status" value="1"/>
</dbReference>
<feature type="domain" description="Helicase ATP-binding" evidence="4">
    <location>
        <begin position="621"/>
        <end position="779"/>
    </location>
</feature>
<dbReference type="InterPro" id="IPR001650">
    <property type="entry name" value="Helicase_C-like"/>
</dbReference>
<dbReference type="SMART" id="SM00487">
    <property type="entry name" value="DEXDc"/>
    <property type="match status" value="1"/>
</dbReference>
<feature type="domain" description="Helicase C-terminal" evidence="5">
    <location>
        <begin position="889"/>
        <end position="1046"/>
    </location>
</feature>
<dbReference type="CDD" id="cd18793">
    <property type="entry name" value="SF2_C_SNF"/>
    <property type="match status" value="1"/>
</dbReference>
<name>A0ABS4S9J1_9BACI</name>
<keyword evidence="6" id="KW-0067">ATP-binding</keyword>
<dbReference type="SUPFAM" id="SSF52540">
    <property type="entry name" value="P-loop containing nucleoside triphosphate hydrolases"/>
    <property type="match status" value="2"/>
</dbReference>
<protein>
    <submittedName>
        <fullName evidence="6">Superfamily II DNA or RNA helicase</fullName>
    </submittedName>
</protein>
<comment type="caution">
    <text evidence="6">The sequence shown here is derived from an EMBL/GenBank/DDBJ whole genome shotgun (WGS) entry which is preliminary data.</text>
</comment>
<keyword evidence="1" id="KW-0378">Hydrolase</keyword>
<dbReference type="InterPro" id="IPR007527">
    <property type="entry name" value="Znf_SWIM"/>
</dbReference>
<keyword evidence="2" id="KW-0479">Metal-binding</keyword>
<dbReference type="PROSITE" id="PS51192">
    <property type="entry name" value="HELICASE_ATP_BIND_1"/>
    <property type="match status" value="1"/>
</dbReference>
<keyword evidence="2" id="KW-0862">Zinc</keyword>
<dbReference type="Proteomes" id="UP001519294">
    <property type="component" value="Unassembled WGS sequence"/>
</dbReference>
<keyword evidence="2" id="KW-0863">Zinc-finger</keyword>
<dbReference type="InterPro" id="IPR038718">
    <property type="entry name" value="SNF2-like_sf"/>
</dbReference>
<dbReference type="GO" id="GO:0004386">
    <property type="term" value="F:helicase activity"/>
    <property type="evidence" value="ECO:0007669"/>
    <property type="project" value="UniProtKB-KW"/>
</dbReference>
<evidence type="ECO:0000259" key="3">
    <source>
        <dbReference type="PROSITE" id="PS50966"/>
    </source>
</evidence>
<keyword evidence="7" id="KW-1185">Reference proteome</keyword>
<dbReference type="InterPro" id="IPR014001">
    <property type="entry name" value="Helicase_ATP-bd"/>
</dbReference>
<dbReference type="InterPro" id="IPR000330">
    <property type="entry name" value="SNF2_N"/>
</dbReference>
<evidence type="ECO:0000259" key="4">
    <source>
        <dbReference type="PROSITE" id="PS51192"/>
    </source>
</evidence>
<dbReference type="Pfam" id="PF00176">
    <property type="entry name" value="SNF2-rel_dom"/>
    <property type="match status" value="1"/>
</dbReference>
<dbReference type="SMART" id="SM00490">
    <property type="entry name" value="HELICc"/>
    <property type="match status" value="1"/>
</dbReference>
<dbReference type="EMBL" id="JAGIKX010000021">
    <property type="protein sequence ID" value="MBP2258171.1"/>
    <property type="molecule type" value="Genomic_DNA"/>
</dbReference>
<dbReference type="Gene3D" id="3.40.50.10810">
    <property type="entry name" value="Tandem AAA-ATPase domain"/>
    <property type="match status" value="1"/>
</dbReference>
<keyword evidence="6" id="KW-0347">Helicase</keyword>
<evidence type="ECO:0000259" key="5">
    <source>
        <dbReference type="PROSITE" id="PS51194"/>
    </source>
</evidence>
<dbReference type="Pfam" id="PF04434">
    <property type="entry name" value="SWIM"/>
    <property type="match status" value="1"/>
</dbReference>
<dbReference type="InterPro" id="IPR049730">
    <property type="entry name" value="SNF2/RAD54-like_C"/>
</dbReference>
<proteinExistence type="predicted"/>
<dbReference type="PROSITE" id="PS50966">
    <property type="entry name" value="ZF_SWIM"/>
    <property type="match status" value="1"/>
</dbReference>
<evidence type="ECO:0000313" key="7">
    <source>
        <dbReference type="Proteomes" id="UP001519294"/>
    </source>
</evidence>
<evidence type="ECO:0000256" key="2">
    <source>
        <dbReference type="PROSITE-ProRule" id="PRU00325"/>
    </source>
</evidence>
<dbReference type="PANTHER" id="PTHR10799">
    <property type="entry name" value="SNF2/RAD54 HELICASE FAMILY"/>
    <property type="match status" value="1"/>
</dbReference>
<evidence type="ECO:0000256" key="1">
    <source>
        <dbReference type="ARBA" id="ARBA00022801"/>
    </source>
</evidence>
<dbReference type="InterPro" id="IPR013663">
    <property type="entry name" value="Helicase_SWF/SNF/SWI_bac"/>
</dbReference>
<gene>
    <name evidence="6" type="ORF">J2Z81_002142</name>
</gene>